<dbReference type="EMBL" id="CATNWA010017533">
    <property type="protein sequence ID" value="CAI9601191.1"/>
    <property type="molecule type" value="Genomic_DNA"/>
</dbReference>
<gene>
    <name evidence="2" type="ORF">SPARVUS_LOCUS12942067</name>
</gene>
<evidence type="ECO:0000313" key="2">
    <source>
        <dbReference type="EMBL" id="CAI9601191.1"/>
    </source>
</evidence>
<organism evidence="2 3">
    <name type="scientific">Staurois parvus</name>
    <dbReference type="NCBI Taxonomy" id="386267"/>
    <lineage>
        <taxon>Eukaryota</taxon>
        <taxon>Metazoa</taxon>
        <taxon>Chordata</taxon>
        <taxon>Craniata</taxon>
        <taxon>Vertebrata</taxon>
        <taxon>Euteleostomi</taxon>
        <taxon>Amphibia</taxon>
        <taxon>Batrachia</taxon>
        <taxon>Anura</taxon>
        <taxon>Neobatrachia</taxon>
        <taxon>Ranoidea</taxon>
        <taxon>Ranidae</taxon>
        <taxon>Staurois</taxon>
    </lineage>
</organism>
<keyword evidence="3" id="KW-1185">Reference proteome</keyword>
<dbReference type="Proteomes" id="UP001162483">
    <property type="component" value="Unassembled WGS sequence"/>
</dbReference>
<protein>
    <submittedName>
        <fullName evidence="2">Uncharacterized protein</fullName>
    </submittedName>
</protein>
<proteinExistence type="predicted"/>
<evidence type="ECO:0000313" key="3">
    <source>
        <dbReference type="Proteomes" id="UP001162483"/>
    </source>
</evidence>
<evidence type="ECO:0000256" key="1">
    <source>
        <dbReference type="SAM" id="SignalP"/>
    </source>
</evidence>
<reference evidence="2" key="1">
    <citation type="submission" date="2023-05" db="EMBL/GenBank/DDBJ databases">
        <authorList>
            <person name="Stuckert A."/>
        </authorList>
    </citation>
    <scope>NUCLEOTIDE SEQUENCE</scope>
</reference>
<dbReference type="InterPro" id="IPR028994">
    <property type="entry name" value="Integrin_alpha_N"/>
</dbReference>
<feature type="signal peptide" evidence="1">
    <location>
        <begin position="1"/>
        <end position="19"/>
    </location>
</feature>
<name>A0ABN9FXP8_9NEOB</name>
<comment type="caution">
    <text evidence="2">The sequence shown here is derived from an EMBL/GenBank/DDBJ whole genome shotgun (WGS) entry which is preliminary data.</text>
</comment>
<accession>A0ABN9FXP8</accession>
<feature type="chain" id="PRO_5046099283" evidence="1">
    <location>
        <begin position="20"/>
        <end position="165"/>
    </location>
</feature>
<sequence length="165" mass="18694">MDRLLHCMLLCQALSSSGAIFVDTNRPIVFQNEDPSFGHQVVQMDKWVIVSAPLRPQSQNKTGQLYRCNPKTATCNPMSIPGSSDDINFPLGLALAVQENPTQLLLCGADPTEDMRWEHLCERAMLLYNWRAARDETPTQISARVQCERIGHRLPHRWIGEYCAE</sequence>
<dbReference type="Gene3D" id="2.130.10.130">
    <property type="entry name" value="Integrin alpha, N-terminal"/>
    <property type="match status" value="1"/>
</dbReference>
<keyword evidence="1" id="KW-0732">Signal</keyword>